<gene>
    <name evidence="1" type="ORF">MRATA1EN22A_LOCUS5638</name>
</gene>
<feature type="non-terminal residue" evidence="1">
    <location>
        <position position="73"/>
    </location>
</feature>
<protein>
    <submittedName>
        <fullName evidence="1">Uncharacterized protein</fullName>
    </submittedName>
</protein>
<sequence length="73" mass="7768">CGGISALSQGPGLETALISAALVPEVNIVMWLDLTAKKVGKCKCGGQPCTLNKVENGFWLIIFCCCSYQSMRT</sequence>
<dbReference type="EMBL" id="OX596099">
    <property type="protein sequence ID" value="CAM9660548.1"/>
    <property type="molecule type" value="Genomic_DNA"/>
</dbReference>
<proteinExistence type="predicted"/>
<name>A0AC59YFN0_RANTA</name>
<reference evidence="1" key="1">
    <citation type="submission" date="2023-05" db="EMBL/GenBank/DDBJ databases">
        <authorList>
            <consortium name="ELIXIR-Norway"/>
        </authorList>
    </citation>
    <scope>NUCLEOTIDE SEQUENCE</scope>
</reference>
<reference evidence="1" key="2">
    <citation type="submission" date="2025-03" db="EMBL/GenBank/DDBJ databases">
        <authorList>
            <consortium name="ELIXIR-Norway"/>
            <consortium name="Elixir Norway"/>
        </authorList>
    </citation>
    <scope>NUCLEOTIDE SEQUENCE</scope>
</reference>
<evidence type="ECO:0000313" key="2">
    <source>
        <dbReference type="Proteomes" id="UP001162501"/>
    </source>
</evidence>
<dbReference type="Proteomes" id="UP001162501">
    <property type="component" value="Chromosome 15"/>
</dbReference>
<evidence type="ECO:0000313" key="1">
    <source>
        <dbReference type="EMBL" id="CAM9660548.1"/>
    </source>
</evidence>
<feature type="non-terminal residue" evidence="1">
    <location>
        <position position="1"/>
    </location>
</feature>
<accession>A0AC59YFN0</accession>
<organism evidence="1 2">
    <name type="scientific">Rangifer tarandus platyrhynchus</name>
    <name type="common">Svalbard reindeer</name>
    <dbReference type="NCBI Taxonomy" id="3082113"/>
    <lineage>
        <taxon>Eukaryota</taxon>
        <taxon>Metazoa</taxon>
        <taxon>Chordata</taxon>
        <taxon>Craniata</taxon>
        <taxon>Vertebrata</taxon>
        <taxon>Euteleostomi</taxon>
        <taxon>Mammalia</taxon>
        <taxon>Eutheria</taxon>
        <taxon>Laurasiatheria</taxon>
        <taxon>Artiodactyla</taxon>
        <taxon>Ruminantia</taxon>
        <taxon>Pecora</taxon>
        <taxon>Cervidae</taxon>
        <taxon>Odocoileinae</taxon>
        <taxon>Rangifer</taxon>
    </lineage>
</organism>